<evidence type="ECO:0000256" key="5">
    <source>
        <dbReference type="ARBA" id="ARBA00023242"/>
    </source>
</evidence>
<dbReference type="Gene3D" id="3.40.50.300">
    <property type="entry name" value="P-loop containing nucleotide triphosphate hydrolases"/>
    <property type="match status" value="1"/>
</dbReference>
<keyword evidence="3 6" id="KW-0235">DNA replication</keyword>
<feature type="region of interest" description="Disordered" evidence="7">
    <location>
        <begin position="279"/>
        <end position="305"/>
    </location>
</feature>
<sequence length="940" mass="104014">MHERELFPAGAFEGMGERETRWSFLLPVAVGDGLGYPGGNANGNAVQSSVAGAERFQMMLSIQAGRPLDGSQDTGEGCLKWWPRQVRLASLLSKELPALMFIRLLTYSEFADRSGCTDKLQIKVQPSQQQQDQFFIRLLSNRQAEMWTPRLFQPSRHEVPSASASLSQYQFYKEKNDDVRYLAELWPSSGRPKSNAVPASKPQEPKRSFEPGPRKEEVRADLCMARVWGDGYGRQCPRHPRSGTQLCGLHKEGLLAHGRVDEPVPPAKLKQMEEAVMKSRGQPKVSESRSPPVASSTAVTRGGAAMQESEIDMSGSNFTWLSDGEEEPAMRPFMRTVGKRSRRRHHRVEYLSGHEVSFVLEVGDVVRAFRGKGGLVCGEICELVEDGQRKFMVLRRMYEAAELRKGSARPTLSEKELVASEKCEELPLSSLAGRPLRVLSQKAYTKEADEEDINIQATGCMFCRRLLGEGDVLWELDWDKDREKKREECLRAYRGLEKKEAQGKLPDGPQGIFFMALSALRPFASEGMLPCRESEQASVMEFLKSSLRVHIKKEVLYVSGMPGTGKTASVLDAAKRLEKARSSSSNSNTPIKFAYVNAMCLSTPSAVFAEIQRKVLGQAQKRKRGPGPGGDGEEALRQALTQAGGEVVILVIDEVDALLTQGQTVLYRLFDWMSQPNARLVVVAIANTMDLPERLLPRVSSRLGIRRVNFEAYNRDQLHTILADRLRAGGAEAAIRDDALKLCAARVAAAGGDARKALQVCQAAVQRAIDATAINGKEPEAVTAAQMDKAEAELLQRNPVAVGIMNLNLKPRCFLLGMVLELRKQNAYALPPKTVTRRYEAIMRILQQRDEGAGKATQPVSSERCAWESLEYQRRLEDCCIIAQYALEQKEDGEGAAMGLGFVSSIDVSEAATALSVAPGDELAKELLDLQPPCPYRRLS</sequence>
<dbReference type="GO" id="GO:0006270">
    <property type="term" value="P:DNA replication initiation"/>
    <property type="evidence" value="ECO:0007669"/>
    <property type="project" value="TreeGrafter"/>
</dbReference>
<evidence type="ECO:0000256" key="7">
    <source>
        <dbReference type="SAM" id="MobiDB-lite"/>
    </source>
</evidence>
<dbReference type="GO" id="GO:0005524">
    <property type="term" value="F:ATP binding"/>
    <property type="evidence" value="ECO:0007669"/>
    <property type="project" value="UniProtKB-KW"/>
</dbReference>
<dbReference type="GO" id="GO:0003688">
    <property type="term" value="F:DNA replication origin binding"/>
    <property type="evidence" value="ECO:0007669"/>
    <property type="project" value="TreeGrafter"/>
</dbReference>
<evidence type="ECO:0000313" key="10">
    <source>
        <dbReference type="Proteomes" id="UP000186817"/>
    </source>
</evidence>
<dbReference type="InterPro" id="IPR050311">
    <property type="entry name" value="ORC1/CDC6"/>
</dbReference>
<gene>
    <name evidence="9" type="primary">orc1</name>
    <name evidence="9" type="ORF">AK812_SmicGene33678</name>
</gene>
<dbReference type="OMA" id="PCRESEQ"/>
<keyword evidence="4 6" id="KW-0238">DNA-binding</keyword>
<dbReference type="PANTHER" id="PTHR10763">
    <property type="entry name" value="CELL DIVISION CONTROL PROTEIN 6-RELATED"/>
    <property type="match status" value="1"/>
</dbReference>
<dbReference type="InterPro" id="IPR054425">
    <property type="entry name" value="Cdc6_ORC1-like_ATPase_lid"/>
</dbReference>
<dbReference type="GO" id="GO:0016887">
    <property type="term" value="F:ATP hydrolysis activity"/>
    <property type="evidence" value="ECO:0007669"/>
    <property type="project" value="InterPro"/>
</dbReference>
<organism evidence="9 10">
    <name type="scientific">Symbiodinium microadriaticum</name>
    <name type="common">Dinoflagellate</name>
    <name type="synonym">Zooxanthella microadriatica</name>
    <dbReference type="NCBI Taxonomy" id="2951"/>
    <lineage>
        <taxon>Eukaryota</taxon>
        <taxon>Sar</taxon>
        <taxon>Alveolata</taxon>
        <taxon>Dinophyceae</taxon>
        <taxon>Suessiales</taxon>
        <taxon>Symbiodiniaceae</taxon>
        <taxon>Symbiodinium</taxon>
    </lineage>
</organism>
<dbReference type="InterPro" id="IPR003959">
    <property type="entry name" value="ATPase_AAA_core"/>
</dbReference>
<evidence type="ECO:0000259" key="8">
    <source>
        <dbReference type="SMART" id="SM00382"/>
    </source>
</evidence>
<dbReference type="GO" id="GO:0033314">
    <property type="term" value="P:mitotic DNA replication checkpoint signaling"/>
    <property type="evidence" value="ECO:0007669"/>
    <property type="project" value="TreeGrafter"/>
</dbReference>
<dbReference type="EMBL" id="LSRX01000981">
    <property type="protein sequence ID" value="OLP85341.1"/>
    <property type="molecule type" value="Genomic_DNA"/>
</dbReference>
<keyword evidence="10" id="KW-1185">Reference proteome</keyword>
<evidence type="ECO:0000313" key="9">
    <source>
        <dbReference type="EMBL" id="OLP85341.1"/>
    </source>
</evidence>
<dbReference type="Pfam" id="PF22606">
    <property type="entry name" value="Cdc6-ORC-like_ATPase_lid"/>
    <property type="match status" value="1"/>
</dbReference>
<evidence type="ECO:0000256" key="1">
    <source>
        <dbReference type="ARBA" id="ARBA00004123"/>
    </source>
</evidence>
<name>A0A1Q9CQZ7_SYMMI</name>
<dbReference type="GO" id="GO:0005664">
    <property type="term" value="C:nuclear origin of replication recognition complex"/>
    <property type="evidence" value="ECO:0007669"/>
    <property type="project" value="TreeGrafter"/>
</dbReference>
<comment type="similarity">
    <text evidence="2 6">Belongs to the ORC1 family.</text>
</comment>
<comment type="subcellular location">
    <subcellularLocation>
        <location evidence="1 6">Nucleus</location>
    </subcellularLocation>
</comment>
<feature type="domain" description="AAA+ ATPase" evidence="8">
    <location>
        <begin position="552"/>
        <end position="709"/>
    </location>
</feature>
<evidence type="ECO:0000256" key="4">
    <source>
        <dbReference type="ARBA" id="ARBA00023125"/>
    </source>
</evidence>
<comment type="function">
    <text evidence="6">Component of the origin recognition complex (ORC) that binds origins of replication. DNA-binding is ATP-dependent, however specific DNA sequences that define origins of replication have not been identified so far. ORC is required to assemble the pre-replication complex necessary to initiate DNA replication.</text>
</comment>
<dbReference type="Proteomes" id="UP000186817">
    <property type="component" value="Unassembled WGS sequence"/>
</dbReference>
<dbReference type="SMART" id="SM00382">
    <property type="entry name" value="AAA"/>
    <property type="match status" value="1"/>
</dbReference>
<dbReference type="InterPro" id="IPR043151">
    <property type="entry name" value="BAH_sf"/>
</dbReference>
<reference evidence="9 10" key="1">
    <citation type="submission" date="2016-02" db="EMBL/GenBank/DDBJ databases">
        <title>Genome analysis of coral dinoflagellate symbionts highlights evolutionary adaptations to a symbiotic lifestyle.</title>
        <authorList>
            <person name="Aranda M."/>
            <person name="Li Y."/>
            <person name="Liew Y.J."/>
            <person name="Baumgarten S."/>
            <person name="Simakov O."/>
            <person name="Wilson M."/>
            <person name="Piel J."/>
            <person name="Ashoor H."/>
            <person name="Bougouffa S."/>
            <person name="Bajic V.B."/>
            <person name="Ryu T."/>
            <person name="Ravasi T."/>
            <person name="Bayer T."/>
            <person name="Micklem G."/>
            <person name="Kim H."/>
            <person name="Bhak J."/>
            <person name="Lajeunesse T.C."/>
            <person name="Voolstra C.R."/>
        </authorList>
    </citation>
    <scope>NUCLEOTIDE SEQUENCE [LARGE SCALE GENOMIC DNA]</scope>
    <source>
        <strain evidence="9 10">CCMP2467</strain>
    </source>
</reference>
<dbReference type="InterPro" id="IPR027417">
    <property type="entry name" value="P-loop_NTPase"/>
</dbReference>
<dbReference type="AlphaFoldDB" id="A0A1Q9CQZ7"/>
<dbReference type="InterPro" id="IPR003593">
    <property type="entry name" value="AAA+_ATPase"/>
</dbReference>
<feature type="compositionally biased region" description="Basic and acidic residues" evidence="7">
    <location>
        <begin position="203"/>
        <end position="215"/>
    </location>
</feature>
<protein>
    <recommendedName>
        <fullName evidence="6">Origin recognition complex subunit 1</fullName>
    </recommendedName>
</protein>
<dbReference type="Gene3D" id="1.10.8.60">
    <property type="match status" value="1"/>
</dbReference>
<evidence type="ECO:0000256" key="2">
    <source>
        <dbReference type="ARBA" id="ARBA00008398"/>
    </source>
</evidence>
<dbReference type="Pfam" id="PF00004">
    <property type="entry name" value="AAA"/>
    <property type="match status" value="1"/>
</dbReference>
<comment type="subunit">
    <text evidence="6">ORC is composed of six subunits.</text>
</comment>
<dbReference type="Gene3D" id="2.30.30.490">
    <property type="match status" value="1"/>
</dbReference>
<evidence type="ECO:0000256" key="3">
    <source>
        <dbReference type="ARBA" id="ARBA00022705"/>
    </source>
</evidence>
<dbReference type="PANTHER" id="PTHR10763:SF23">
    <property type="entry name" value="ORIGIN RECOGNITION COMPLEX SUBUNIT 1"/>
    <property type="match status" value="1"/>
</dbReference>
<accession>A0A1Q9CQZ7</accession>
<proteinExistence type="inferred from homology"/>
<keyword evidence="5 6" id="KW-0539">Nucleus</keyword>
<comment type="caution">
    <text evidence="9">The sequence shown here is derived from an EMBL/GenBank/DDBJ whole genome shotgun (WGS) entry which is preliminary data.</text>
</comment>
<evidence type="ECO:0000256" key="6">
    <source>
        <dbReference type="RuleBase" id="RU365058"/>
    </source>
</evidence>
<dbReference type="SUPFAM" id="SSF52540">
    <property type="entry name" value="P-loop containing nucleoside triphosphate hydrolases"/>
    <property type="match status" value="1"/>
</dbReference>
<dbReference type="OrthoDB" id="415653at2759"/>
<keyword evidence="6" id="KW-0067">ATP-binding</keyword>
<keyword evidence="6" id="KW-0547">Nucleotide-binding</keyword>
<feature type="region of interest" description="Disordered" evidence="7">
    <location>
        <begin position="190"/>
        <end position="215"/>
    </location>
</feature>
<dbReference type="CDD" id="cd00009">
    <property type="entry name" value="AAA"/>
    <property type="match status" value="1"/>
</dbReference>